<dbReference type="OrthoDB" id="2354281at2"/>
<evidence type="ECO:0000313" key="3">
    <source>
        <dbReference type="Proteomes" id="UP000182347"/>
    </source>
</evidence>
<dbReference type="STRING" id="482461.SAMN05216244_0942"/>
<dbReference type="Pfam" id="PF00903">
    <property type="entry name" value="Glyoxalase"/>
    <property type="match status" value="1"/>
</dbReference>
<gene>
    <name evidence="2" type="ORF">SAMN05216244_0942</name>
</gene>
<dbReference type="AlphaFoldDB" id="A0A1G9ND13"/>
<feature type="domain" description="Glyoxalase/fosfomycin resistance/dioxygenase" evidence="1">
    <location>
        <begin position="149"/>
        <end position="251"/>
    </location>
</feature>
<keyword evidence="3" id="KW-1185">Reference proteome</keyword>
<dbReference type="EMBL" id="FNHF01000001">
    <property type="protein sequence ID" value="SDL84221.1"/>
    <property type="molecule type" value="Genomic_DNA"/>
</dbReference>
<name>A0A1G9ND13_9BACI</name>
<dbReference type="RefSeq" id="WP_074597673.1">
    <property type="nucleotide sequence ID" value="NZ_FNHF01000001.1"/>
</dbReference>
<dbReference type="Proteomes" id="UP000182347">
    <property type="component" value="Unassembled WGS sequence"/>
</dbReference>
<keyword evidence="2" id="KW-0560">Oxidoreductase</keyword>
<evidence type="ECO:0000313" key="2">
    <source>
        <dbReference type="EMBL" id="SDL84221.1"/>
    </source>
</evidence>
<sequence length="255" mass="28909">MNGKTINQPIISKVGGALLHVENLKKMAAWYGALFNIDVTIDKDIPFYVLDMDNNINLTLDDHRNLPSVGKRYPICQLKTKHIETAYKVIQEAGIPITLDLQRPHPGLAYFNTQDSEGNLLMICESDWINPAPIKQNDTSHPIKNHLSNIIIPVYDLERASEWYSKVLGFPIRKNHQIGGPVNSFDYEEGTGILLDDNRNNQDLTAFPGFMLKAQDINEALSYVRKSHVDVVRNVQHDHYFVIKDIEGNSIMIST</sequence>
<dbReference type="PANTHER" id="PTHR36437:SF2">
    <property type="entry name" value="GLYOXALASE_BLEOMYCIN RESISTANCE PROTEIN_DIOXYGENASE"/>
    <property type="match status" value="1"/>
</dbReference>
<accession>A0A1G9ND13</accession>
<proteinExistence type="predicted"/>
<reference evidence="3" key="1">
    <citation type="submission" date="2016-10" db="EMBL/GenBank/DDBJ databases">
        <authorList>
            <person name="Varghese N."/>
            <person name="Submissions S."/>
        </authorList>
    </citation>
    <scope>NUCLEOTIDE SEQUENCE [LARGE SCALE GENOMIC DNA]</scope>
    <source>
        <strain evidence="3">CGMCC 1.6199</strain>
    </source>
</reference>
<dbReference type="GO" id="GO:0051213">
    <property type="term" value="F:dioxygenase activity"/>
    <property type="evidence" value="ECO:0007669"/>
    <property type="project" value="UniProtKB-KW"/>
</dbReference>
<organism evidence="2 3">
    <name type="scientific">Sediminibacillus halophilus</name>
    <dbReference type="NCBI Taxonomy" id="482461"/>
    <lineage>
        <taxon>Bacteria</taxon>
        <taxon>Bacillati</taxon>
        <taxon>Bacillota</taxon>
        <taxon>Bacilli</taxon>
        <taxon>Bacillales</taxon>
        <taxon>Bacillaceae</taxon>
        <taxon>Sediminibacillus</taxon>
    </lineage>
</organism>
<keyword evidence="2" id="KW-0223">Dioxygenase</keyword>
<dbReference type="Gene3D" id="3.10.180.10">
    <property type="entry name" value="2,3-Dihydroxybiphenyl 1,2-Dioxygenase, domain 1"/>
    <property type="match status" value="2"/>
</dbReference>
<dbReference type="SUPFAM" id="SSF54593">
    <property type="entry name" value="Glyoxalase/Bleomycin resistance protein/Dihydroxybiphenyl dioxygenase"/>
    <property type="match status" value="1"/>
</dbReference>
<dbReference type="InterPro" id="IPR004360">
    <property type="entry name" value="Glyas_Fos-R_dOase_dom"/>
</dbReference>
<protein>
    <submittedName>
        <fullName evidence="2">Glyoxalase/Bleomycin resistance protein/Dioxygenase superfamily protein</fullName>
    </submittedName>
</protein>
<evidence type="ECO:0000259" key="1">
    <source>
        <dbReference type="Pfam" id="PF00903"/>
    </source>
</evidence>
<dbReference type="PANTHER" id="PTHR36437">
    <property type="entry name" value="GLYOXALASE/BLEOMYCIN RESISTANCE PROTEIN/DIOXYGENASE"/>
    <property type="match status" value="1"/>
</dbReference>
<dbReference type="InterPro" id="IPR029068">
    <property type="entry name" value="Glyas_Bleomycin-R_OHBP_Dase"/>
</dbReference>